<reference evidence="7" key="2">
    <citation type="submission" date="2023-06" db="EMBL/GenBank/DDBJ databases">
        <authorList>
            <person name="Ma L."/>
            <person name="Liu K.-W."/>
            <person name="Li Z."/>
            <person name="Hsiao Y.-Y."/>
            <person name="Qi Y."/>
            <person name="Fu T."/>
            <person name="Tang G."/>
            <person name="Zhang D."/>
            <person name="Sun W.-H."/>
            <person name="Liu D.-K."/>
            <person name="Li Y."/>
            <person name="Chen G.-Z."/>
            <person name="Liu X.-D."/>
            <person name="Liao X.-Y."/>
            <person name="Jiang Y.-T."/>
            <person name="Yu X."/>
            <person name="Hao Y."/>
            <person name="Huang J."/>
            <person name="Zhao X.-W."/>
            <person name="Ke S."/>
            <person name="Chen Y.-Y."/>
            <person name="Wu W.-L."/>
            <person name="Hsu J.-L."/>
            <person name="Lin Y.-F."/>
            <person name="Huang M.-D."/>
            <person name="Li C.-Y."/>
            <person name="Huang L."/>
            <person name="Wang Z.-W."/>
            <person name="Zhao X."/>
            <person name="Zhong W.-Y."/>
            <person name="Peng D.-H."/>
            <person name="Ahmad S."/>
            <person name="Lan S."/>
            <person name="Zhang J.-S."/>
            <person name="Tsai W.-C."/>
            <person name="Van De Peer Y."/>
            <person name="Liu Z.-J."/>
        </authorList>
    </citation>
    <scope>NUCLEOTIDE SEQUENCE</scope>
    <source>
        <strain evidence="7">CP</strain>
        <tissue evidence="7">Leaves</tissue>
    </source>
</reference>
<keyword evidence="3" id="KW-0560">Oxidoreductase</keyword>
<dbReference type="Proteomes" id="UP001180020">
    <property type="component" value="Unassembled WGS sequence"/>
</dbReference>
<evidence type="ECO:0000313" key="7">
    <source>
        <dbReference type="EMBL" id="KAK1286212.1"/>
    </source>
</evidence>
<keyword evidence="4 5" id="KW-0408">Iron</keyword>
<evidence type="ECO:0000313" key="8">
    <source>
        <dbReference type="Proteomes" id="UP001180020"/>
    </source>
</evidence>
<dbReference type="AlphaFoldDB" id="A0AAV9CBX0"/>
<protein>
    <recommendedName>
        <fullName evidence="9">Carotenoid cleavage dioxygenase 7</fullName>
    </recommendedName>
</protein>
<feature type="binding site" evidence="5">
    <location>
        <position position="254"/>
    </location>
    <ligand>
        <name>Fe cation</name>
        <dbReference type="ChEBI" id="CHEBI:24875"/>
        <note>catalytic</note>
    </ligand>
</feature>
<name>A0AAV9CBX0_ACOCL</name>
<dbReference type="Pfam" id="PF03055">
    <property type="entry name" value="RPE65"/>
    <property type="match status" value="2"/>
</dbReference>
<proteinExistence type="inferred from homology"/>
<dbReference type="PANTHER" id="PTHR10543:SF37">
    <property type="entry name" value="CAROTENOID CLEAVAGE DIOXYGENASE 7, CHLOROPLASTIC"/>
    <property type="match status" value="1"/>
</dbReference>
<evidence type="ECO:0000256" key="5">
    <source>
        <dbReference type="PIRSR" id="PIRSR604294-1"/>
    </source>
</evidence>
<dbReference type="GO" id="GO:0016121">
    <property type="term" value="P:carotene catabolic process"/>
    <property type="evidence" value="ECO:0007669"/>
    <property type="project" value="TreeGrafter"/>
</dbReference>
<comment type="similarity">
    <text evidence="1">Belongs to the carotenoid oxygenase family.</text>
</comment>
<comment type="caution">
    <text evidence="7">The sequence shown here is derived from an EMBL/GenBank/DDBJ whole genome shotgun (WGS) entry which is preliminary data.</text>
</comment>
<feature type="compositionally biased region" description="Low complexity" evidence="6">
    <location>
        <begin position="28"/>
        <end position="48"/>
    </location>
</feature>
<evidence type="ECO:0000256" key="4">
    <source>
        <dbReference type="ARBA" id="ARBA00023004"/>
    </source>
</evidence>
<keyword evidence="3" id="KW-0223">Dioxygenase</keyword>
<organism evidence="7 8">
    <name type="scientific">Acorus calamus</name>
    <name type="common">Sweet flag</name>
    <dbReference type="NCBI Taxonomy" id="4465"/>
    <lineage>
        <taxon>Eukaryota</taxon>
        <taxon>Viridiplantae</taxon>
        <taxon>Streptophyta</taxon>
        <taxon>Embryophyta</taxon>
        <taxon>Tracheophyta</taxon>
        <taxon>Spermatophyta</taxon>
        <taxon>Magnoliopsida</taxon>
        <taxon>Liliopsida</taxon>
        <taxon>Acoraceae</taxon>
        <taxon>Acorus</taxon>
    </lineage>
</organism>
<evidence type="ECO:0000256" key="6">
    <source>
        <dbReference type="SAM" id="MobiDB-lite"/>
    </source>
</evidence>
<feature type="compositionally biased region" description="Basic residues" evidence="6">
    <location>
        <begin position="1"/>
        <end position="13"/>
    </location>
</feature>
<reference evidence="7" key="1">
    <citation type="journal article" date="2023" name="Nat. Commun.">
        <title>Diploid and tetraploid genomes of Acorus and the evolution of monocots.</title>
        <authorList>
            <person name="Ma L."/>
            <person name="Liu K.W."/>
            <person name="Li Z."/>
            <person name="Hsiao Y.Y."/>
            <person name="Qi Y."/>
            <person name="Fu T."/>
            <person name="Tang G.D."/>
            <person name="Zhang D."/>
            <person name="Sun W.H."/>
            <person name="Liu D.K."/>
            <person name="Li Y."/>
            <person name="Chen G.Z."/>
            <person name="Liu X.D."/>
            <person name="Liao X.Y."/>
            <person name="Jiang Y.T."/>
            <person name="Yu X."/>
            <person name="Hao Y."/>
            <person name="Huang J."/>
            <person name="Zhao X.W."/>
            <person name="Ke S."/>
            <person name="Chen Y.Y."/>
            <person name="Wu W.L."/>
            <person name="Hsu J.L."/>
            <person name="Lin Y.F."/>
            <person name="Huang M.D."/>
            <person name="Li C.Y."/>
            <person name="Huang L."/>
            <person name="Wang Z.W."/>
            <person name="Zhao X."/>
            <person name="Zhong W.Y."/>
            <person name="Peng D.H."/>
            <person name="Ahmad S."/>
            <person name="Lan S."/>
            <person name="Zhang J.S."/>
            <person name="Tsai W.C."/>
            <person name="Van de Peer Y."/>
            <person name="Liu Z.J."/>
        </authorList>
    </citation>
    <scope>NUCLEOTIDE SEQUENCE</scope>
    <source>
        <strain evidence="7">CP</strain>
    </source>
</reference>
<dbReference type="EMBL" id="JAUJYO010000020">
    <property type="protein sequence ID" value="KAK1286212.1"/>
    <property type="molecule type" value="Genomic_DNA"/>
</dbReference>
<keyword evidence="8" id="KW-1185">Reference proteome</keyword>
<feature type="compositionally biased region" description="Pro residues" evidence="6">
    <location>
        <begin position="18"/>
        <end position="27"/>
    </location>
</feature>
<dbReference type="GO" id="GO:0046872">
    <property type="term" value="F:metal ion binding"/>
    <property type="evidence" value="ECO:0007669"/>
    <property type="project" value="UniProtKB-KW"/>
</dbReference>
<feature type="binding site" evidence="5">
    <location>
        <position position="307"/>
    </location>
    <ligand>
        <name>Fe cation</name>
        <dbReference type="ChEBI" id="CHEBI:24875"/>
        <note>catalytic</note>
    </ligand>
</feature>
<feature type="compositionally biased region" description="Basic and acidic residues" evidence="6">
    <location>
        <begin position="58"/>
        <end position="68"/>
    </location>
</feature>
<feature type="binding site" evidence="5">
    <location>
        <position position="504"/>
    </location>
    <ligand>
        <name>Fe cation</name>
        <dbReference type="ChEBI" id="CHEBI:24875"/>
        <note>catalytic</note>
    </ligand>
</feature>
<dbReference type="GO" id="GO:0009570">
    <property type="term" value="C:chloroplast stroma"/>
    <property type="evidence" value="ECO:0007669"/>
    <property type="project" value="TreeGrafter"/>
</dbReference>
<accession>A0AAV9CBX0</accession>
<dbReference type="PANTHER" id="PTHR10543">
    <property type="entry name" value="BETA-CAROTENE DIOXYGENASE"/>
    <property type="match status" value="1"/>
</dbReference>
<dbReference type="InterPro" id="IPR004294">
    <property type="entry name" value="Carotenoid_Oase"/>
</dbReference>
<feature type="region of interest" description="Disordered" evidence="6">
    <location>
        <begin position="1"/>
        <end position="73"/>
    </location>
</feature>
<keyword evidence="2 5" id="KW-0479">Metal-binding</keyword>
<gene>
    <name evidence="7" type="ORF">QJS10_CPB20g01432</name>
</gene>
<evidence type="ECO:0000256" key="2">
    <source>
        <dbReference type="ARBA" id="ARBA00022723"/>
    </source>
</evidence>
<evidence type="ECO:0000256" key="3">
    <source>
        <dbReference type="ARBA" id="ARBA00022964"/>
    </source>
</evidence>
<evidence type="ECO:0008006" key="9">
    <source>
        <dbReference type="Google" id="ProtNLM"/>
    </source>
</evidence>
<comment type="cofactor">
    <cofactor evidence="5">
        <name>Fe(2+)</name>
        <dbReference type="ChEBI" id="CHEBI:29033"/>
    </cofactor>
    <text evidence="5">Binds 1 Fe(2+) ion per subunit.</text>
</comment>
<dbReference type="GO" id="GO:0045549">
    <property type="term" value="F:9-cis-epoxycarotenoid dioxygenase activity"/>
    <property type="evidence" value="ECO:0007669"/>
    <property type="project" value="TreeGrafter"/>
</dbReference>
<evidence type="ECO:0000256" key="1">
    <source>
        <dbReference type="ARBA" id="ARBA00006787"/>
    </source>
</evidence>
<sequence>MNATSLHHHHYYHHLLPSKPPPPPPPTKLSSLKTTHPSSSFSSSSSLTANPPPVAPLTDEKPTRHRPTDTATDDTEFTAFWDYQHLFMSQRSEAVEPVILRVVEGAVPRDFPSGTYYLAGPGLFSDDHGSTVHPLDGHGYLRSFSIDGGAGEVRFKARYVETEAQAEELDQETGKWRFTHRGPFSVLKGGRRVGNVKVMKNVANTSVLCWGGRLLCMWEGGDPYEIDPRTLATRGRFDIILGVFKMPEKRILSHYKIDEKRGRLLIMSCRAEDMLLPRSNFTFYELDSDFKLLQKRDFTIPDHLMIHDWAFTDTHYILVGNRIKLDIPGYDWKSGKLDPAFMNAVKGEESLLPHLFQISIKMDKKGKCQDCSITASEQWKKPSDFPAINPSFSGIKNSHIYVATTSRFRKHLPHFPFDSVAKLECDLDKPVAIWSTGNRRFIGEPVFVPKGVEEDDGYVLVVEYAISVQRCYLVILDARRIGRDDAVVAKLEVPKHLNFPLGFHGFWAANN</sequence>